<accession>A0A9P6PQI8</accession>
<feature type="region of interest" description="Disordered" evidence="1">
    <location>
        <begin position="100"/>
        <end position="151"/>
    </location>
</feature>
<gene>
    <name evidence="2" type="ORF">DFQ27_009431</name>
</gene>
<feature type="region of interest" description="Disordered" evidence="1">
    <location>
        <begin position="224"/>
        <end position="476"/>
    </location>
</feature>
<feature type="compositionally biased region" description="Basic and acidic residues" evidence="1">
    <location>
        <begin position="320"/>
        <end position="332"/>
    </location>
</feature>
<reference evidence="2" key="1">
    <citation type="journal article" date="2020" name="Fungal Divers.">
        <title>Resolving the Mortierellaceae phylogeny through synthesis of multi-gene phylogenetics and phylogenomics.</title>
        <authorList>
            <person name="Vandepol N."/>
            <person name="Liber J."/>
            <person name="Desiro A."/>
            <person name="Na H."/>
            <person name="Kennedy M."/>
            <person name="Barry K."/>
            <person name="Grigoriev I.V."/>
            <person name="Miller A.N."/>
            <person name="O'Donnell K."/>
            <person name="Stajich J.E."/>
            <person name="Bonito G."/>
        </authorList>
    </citation>
    <scope>NUCLEOTIDE SEQUENCE</scope>
    <source>
        <strain evidence="2">BC1065</strain>
    </source>
</reference>
<evidence type="ECO:0000256" key="1">
    <source>
        <dbReference type="SAM" id="MobiDB-lite"/>
    </source>
</evidence>
<feature type="region of interest" description="Disordered" evidence="1">
    <location>
        <begin position="163"/>
        <end position="184"/>
    </location>
</feature>
<dbReference type="AlphaFoldDB" id="A0A9P6PQI8"/>
<feature type="compositionally biased region" description="Basic and acidic residues" evidence="1">
    <location>
        <begin position="359"/>
        <end position="377"/>
    </location>
</feature>
<feature type="compositionally biased region" description="Low complexity" evidence="1">
    <location>
        <begin position="100"/>
        <end position="120"/>
    </location>
</feature>
<dbReference type="Proteomes" id="UP000807716">
    <property type="component" value="Unassembled WGS sequence"/>
</dbReference>
<protein>
    <submittedName>
        <fullName evidence="2">Uncharacterized protein</fullName>
    </submittedName>
</protein>
<feature type="compositionally biased region" description="Acidic residues" evidence="1">
    <location>
        <begin position="424"/>
        <end position="444"/>
    </location>
</feature>
<name>A0A9P6PQI8_9FUNG</name>
<dbReference type="EMBL" id="JAAAJB010000869">
    <property type="protein sequence ID" value="KAG0250366.1"/>
    <property type="molecule type" value="Genomic_DNA"/>
</dbReference>
<sequence length="500" mass="55564">MEDVLSIEESASLDTPSWPSSPAAQAPPWPPKRQMMQRQINPTQLLDRMIDVVTKAEEEEGESSSTSSSPMPSPFHLPDYVEPYRQQLKQAVGIWATPLSSSLSTLPSSSSAAPTVASVAGRCSTNSAAAIITSDEEKEKEGQQQPQGGKKIHMTFEQWKDHVSIHRKRKPQMPRLPSEDTIEMDDEEGVAVEVDHVEEDEDTVASTTQVQDGYLLDTTTTKDGHESIVQGGFHTPKRKKRTRSFGAWTVLTHPRPKDASSRSPSPPSLCSSPTPSDIMARRPDTTPSSPSMAAVAVKMGSRSRLGHQELIAHAPQNYSLRRDDTTRTRSVQDGEGEASIGLEQQQEEEEEEEEDEEEKAEKGKGYKRVEPVEDHNLEMPMEQQGSDVAEEAMVNDSDEYRQQESQQQQQHSLSRVSYDGYEGEKEEDEQDEEESDGDDYDDAVDLAGPAGFVTPKRKRTRSLYTPPPAPKSPTGYFTRRFVYFPGHVAGQSPSSLARRH</sequence>
<feature type="compositionally biased region" description="Acidic residues" evidence="1">
    <location>
        <begin position="345"/>
        <end position="358"/>
    </location>
</feature>
<evidence type="ECO:0000313" key="3">
    <source>
        <dbReference type="Proteomes" id="UP000807716"/>
    </source>
</evidence>
<comment type="caution">
    <text evidence="2">The sequence shown here is derived from an EMBL/GenBank/DDBJ whole genome shotgun (WGS) entry which is preliminary data.</text>
</comment>
<keyword evidence="3" id="KW-1185">Reference proteome</keyword>
<organism evidence="2 3">
    <name type="scientific">Actinomortierella ambigua</name>
    <dbReference type="NCBI Taxonomy" id="1343610"/>
    <lineage>
        <taxon>Eukaryota</taxon>
        <taxon>Fungi</taxon>
        <taxon>Fungi incertae sedis</taxon>
        <taxon>Mucoromycota</taxon>
        <taxon>Mortierellomycotina</taxon>
        <taxon>Mortierellomycetes</taxon>
        <taxon>Mortierellales</taxon>
        <taxon>Mortierellaceae</taxon>
        <taxon>Actinomortierella</taxon>
    </lineage>
</organism>
<evidence type="ECO:0000313" key="2">
    <source>
        <dbReference type="EMBL" id="KAG0250366.1"/>
    </source>
</evidence>
<proteinExistence type="predicted"/>
<dbReference type="OrthoDB" id="10663357at2759"/>
<feature type="region of interest" description="Disordered" evidence="1">
    <location>
        <begin position="1"/>
        <end position="82"/>
    </location>
</feature>